<reference evidence="2" key="1">
    <citation type="submission" date="2020-05" db="EMBL/GenBank/DDBJ databases">
        <title>WGS assembly of Panicum virgatum.</title>
        <authorList>
            <person name="Lovell J.T."/>
            <person name="Jenkins J."/>
            <person name="Shu S."/>
            <person name="Juenger T.E."/>
            <person name="Schmutz J."/>
        </authorList>
    </citation>
    <scope>NUCLEOTIDE SEQUENCE</scope>
    <source>
        <strain evidence="2">AP13</strain>
    </source>
</reference>
<evidence type="ECO:0000313" key="2">
    <source>
        <dbReference type="EMBL" id="KAG2621043.1"/>
    </source>
</evidence>
<protein>
    <submittedName>
        <fullName evidence="2">Uncharacterized protein</fullName>
    </submittedName>
</protein>
<gene>
    <name evidence="2" type="ORF">PVAP13_3NG162563</name>
</gene>
<comment type="caution">
    <text evidence="2">The sequence shown here is derived from an EMBL/GenBank/DDBJ whole genome shotgun (WGS) entry which is preliminary data.</text>
</comment>
<dbReference type="Proteomes" id="UP000823388">
    <property type="component" value="Chromosome 3N"/>
</dbReference>
<dbReference type="AlphaFoldDB" id="A0A8T0UJL2"/>
<evidence type="ECO:0000256" key="1">
    <source>
        <dbReference type="SAM" id="MobiDB-lite"/>
    </source>
</evidence>
<organism evidence="2 3">
    <name type="scientific">Panicum virgatum</name>
    <name type="common">Blackwell switchgrass</name>
    <dbReference type="NCBI Taxonomy" id="38727"/>
    <lineage>
        <taxon>Eukaryota</taxon>
        <taxon>Viridiplantae</taxon>
        <taxon>Streptophyta</taxon>
        <taxon>Embryophyta</taxon>
        <taxon>Tracheophyta</taxon>
        <taxon>Spermatophyta</taxon>
        <taxon>Magnoliopsida</taxon>
        <taxon>Liliopsida</taxon>
        <taxon>Poales</taxon>
        <taxon>Poaceae</taxon>
        <taxon>PACMAD clade</taxon>
        <taxon>Panicoideae</taxon>
        <taxon>Panicodae</taxon>
        <taxon>Paniceae</taxon>
        <taxon>Panicinae</taxon>
        <taxon>Panicum</taxon>
        <taxon>Panicum sect. Hiantes</taxon>
    </lineage>
</organism>
<proteinExistence type="predicted"/>
<feature type="compositionally biased region" description="Basic and acidic residues" evidence="1">
    <location>
        <begin position="62"/>
        <end position="71"/>
    </location>
</feature>
<accession>A0A8T0UJL2</accession>
<sequence>MGGDVRAPSEGADGGSRQWCWCSCALAPSRRGKVREGPQPPSNRRAGRREGSSRARPSCHSSLERAPKEKIGSTAAGDGRNRSEMQGSAAAEAMLRRRRDRDAPLLVLEEGNHICLTREEAGAASHRGERRCA</sequence>
<keyword evidence="3" id="KW-1185">Reference proteome</keyword>
<feature type="region of interest" description="Disordered" evidence="1">
    <location>
        <begin position="30"/>
        <end position="102"/>
    </location>
</feature>
<name>A0A8T0UJL2_PANVG</name>
<evidence type="ECO:0000313" key="3">
    <source>
        <dbReference type="Proteomes" id="UP000823388"/>
    </source>
</evidence>
<dbReference type="EMBL" id="CM029042">
    <property type="protein sequence ID" value="KAG2621043.1"/>
    <property type="molecule type" value="Genomic_DNA"/>
</dbReference>